<dbReference type="Gene3D" id="3.40.50.11780">
    <property type="match status" value="2"/>
</dbReference>
<dbReference type="AlphaFoldDB" id="A0A011NTQ5"/>
<dbReference type="EMBL" id="JFAX01000007">
    <property type="protein sequence ID" value="EXI67910.1"/>
    <property type="molecule type" value="Genomic_DNA"/>
</dbReference>
<dbReference type="PATRIC" id="fig|1454001.3.peg.1591"/>
<organism evidence="1 2">
    <name type="scientific">Candidatus Accumulibacter adjunctus</name>
    <dbReference type="NCBI Taxonomy" id="1454001"/>
    <lineage>
        <taxon>Bacteria</taxon>
        <taxon>Pseudomonadati</taxon>
        <taxon>Pseudomonadota</taxon>
        <taxon>Betaproteobacteria</taxon>
        <taxon>Candidatus Accumulibacter</taxon>
    </lineage>
</organism>
<dbReference type="STRING" id="1454001.AW08_01514"/>
<comment type="caution">
    <text evidence="1">The sequence shown here is derived from an EMBL/GenBank/DDBJ whole genome shotgun (WGS) entry which is preliminary data.</text>
</comment>
<name>A0A011NTQ5_9PROT</name>
<gene>
    <name evidence="1" type="ORF">AW08_01514</name>
</gene>
<dbReference type="Proteomes" id="UP000020218">
    <property type="component" value="Unassembled WGS sequence"/>
</dbReference>
<reference evidence="1" key="1">
    <citation type="submission" date="2014-02" db="EMBL/GenBank/DDBJ databases">
        <title>Expanding our view of genomic diversity in Candidatus Accumulibacter clades.</title>
        <authorList>
            <person name="Skennerton C.T."/>
            <person name="Barr J.J."/>
            <person name="Slater F.R."/>
            <person name="Bond P.L."/>
            <person name="Tyson G.W."/>
        </authorList>
    </citation>
    <scope>NUCLEOTIDE SEQUENCE [LARGE SCALE GENOMIC DNA]</scope>
</reference>
<keyword evidence="2" id="KW-1185">Reference proteome</keyword>
<accession>A0A011NTQ5</accession>
<dbReference type="PANTHER" id="PTHR35861">
    <property type="match status" value="1"/>
</dbReference>
<evidence type="ECO:0000313" key="1">
    <source>
        <dbReference type="EMBL" id="EXI67910.1"/>
    </source>
</evidence>
<evidence type="ECO:0000313" key="2">
    <source>
        <dbReference type="Proteomes" id="UP000020218"/>
    </source>
</evidence>
<sequence length="838" mass="91729">MSATATRRLPGIRFEGRPRALDAALPRMDVAAFVGFAARGPLHLPVPIEGPEEFQEVFGNDLRLAWDRVHGRWANAHLAAAVRAFFANGGVRCWVVRVAGPNAFTNRFRLPGLARAVRTDSGWVLTAATARARSEGSWSDELRACTRLQSRPAQVTIARVPVSGDGLELELRASPPAAAGDLLRVVAADGVRQAFLPLKELVTLRKDGTSLLSVVRASQALLLPASGASPQDAVLASFEWPKTRCDILSFDLRVTGLQGRPESDVASFDLRVAGPQARPEQLDGLGFVPGHPRYWNVLSTDAELYSAGKALGGFAGQRFPLAGDGEGDPDFFFPRDMSGLFDEESKREADSRSRLERDGLDQFSAALFVDPNLQKSTRSTLLEQADYLRYRSPLPRRLLGVHSLLGWNDPAVSDEVTVLAVPDAMHRGWQREKDTLPGEWFVVLEEQPASTPAATATFADCASPLLPKLVWRDPEFIAATRTLRLHWSPAPANADLQYRVEECALQDFAVTDFSRAVASPELDCPGREPGEAFFRVRAECQQWTGAWSAILRVQLPSRHEFSLCALDEKSSTPALLPVHGALLDMAAARGDLVALLALPEDWRENEVLLHARQLAERDGGDHDPSTGSFGALYHPWACMAAPGTPQPLAVPPDGIAAGILARRARERGAWVAPANEALRNVVALTPRLLPQRWLDLQDARVNVLRREPAFFTILSADTLAGEPELRPLQVRRLLILLRRLALRIGAEFVFEPQGEALWGAVQRRFERALDDLFRRGAFAGGKPEDSFQVAVRSAAKRAGEVDQGRLVVELRVRPAQALRFITVRLTQSGSGAAVTEVF</sequence>
<protein>
    <submittedName>
        <fullName evidence="1">Phage tail sheath protein</fullName>
    </submittedName>
</protein>
<dbReference type="InterPro" id="IPR052042">
    <property type="entry name" value="Tail_sheath_structural"/>
</dbReference>
<dbReference type="PANTHER" id="PTHR35861:SF1">
    <property type="entry name" value="PHAGE TAIL SHEATH PROTEIN"/>
    <property type="match status" value="1"/>
</dbReference>
<proteinExistence type="predicted"/>